<name>A0A381U5A4_9ZZZZ</name>
<dbReference type="EMBL" id="UINC01005665">
    <property type="protein sequence ID" value="SVA22768.1"/>
    <property type="molecule type" value="Genomic_DNA"/>
</dbReference>
<dbReference type="Gene3D" id="3.40.50.450">
    <property type="match status" value="1"/>
</dbReference>
<protein>
    <recommendedName>
        <fullName evidence="2">Cytokinin riboside 5'-monophosphate phosphoribohydrolase</fullName>
    </recommendedName>
</protein>
<dbReference type="PANTHER" id="PTHR43393">
    <property type="entry name" value="CYTOKININ RIBOSIDE 5'-MONOPHOSPHATE PHOSPHORIBOHYDROLASE"/>
    <property type="match status" value="1"/>
</dbReference>
<dbReference type="GO" id="GO:0009691">
    <property type="term" value="P:cytokinin biosynthetic process"/>
    <property type="evidence" value="ECO:0007669"/>
    <property type="project" value="InterPro"/>
</dbReference>
<dbReference type="InterPro" id="IPR031100">
    <property type="entry name" value="LOG_fam"/>
</dbReference>
<evidence type="ECO:0008006" key="2">
    <source>
        <dbReference type="Google" id="ProtNLM"/>
    </source>
</evidence>
<evidence type="ECO:0000313" key="1">
    <source>
        <dbReference type="EMBL" id="SVA22768.1"/>
    </source>
</evidence>
<sequence length="222" mass="25626">MKSWNDKLTNDSWRILKYNSEIISGFEKLSKIGPSISIFGSARTKPREKYYKRTVEISKMISKMGFGIISGAGPGIMEAANKGAKEGKSESIGLRINLPFEQTSNKYVDKEYQLKFDYFFIRKLMFQKYSQGFIVMPGGFGTLDELFNALTLIQTEKSRLFPIILVGKEHYQPLYNWIKNTLVKKKLISKNDINLINLVEETSEVETILKNFYKKNKIDLNF</sequence>
<dbReference type="AlphaFoldDB" id="A0A381U5A4"/>
<reference evidence="1" key="1">
    <citation type="submission" date="2018-05" db="EMBL/GenBank/DDBJ databases">
        <authorList>
            <person name="Lanie J.A."/>
            <person name="Ng W.-L."/>
            <person name="Kazmierczak K.M."/>
            <person name="Andrzejewski T.M."/>
            <person name="Davidsen T.M."/>
            <person name="Wayne K.J."/>
            <person name="Tettelin H."/>
            <person name="Glass J.I."/>
            <person name="Rusch D."/>
            <person name="Podicherti R."/>
            <person name="Tsui H.-C.T."/>
            <person name="Winkler M.E."/>
        </authorList>
    </citation>
    <scope>NUCLEOTIDE SEQUENCE</scope>
</reference>
<organism evidence="1">
    <name type="scientific">marine metagenome</name>
    <dbReference type="NCBI Taxonomy" id="408172"/>
    <lineage>
        <taxon>unclassified sequences</taxon>
        <taxon>metagenomes</taxon>
        <taxon>ecological metagenomes</taxon>
    </lineage>
</organism>
<dbReference type="InterPro" id="IPR005269">
    <property type="entry name" value="LOG"/>
</dbReference>
<dbReference type="NCBIfam" id="TIGR00730">
    <property type="entry name" value="Rossman fold protein, TIGR00730 family"/>
    <property type="match status" value="1"/>
</dbReference>
<dbReference type="GO" id="GO:0005829">
    <property type="term" value="C:cytosol"/>
    <property type="evidence" value="ECO:0007669"/>
    <property type="project" value="TreeGrafter"/>
</dbReference>
<dbReference type="GO" id="GO:0016787">
    <property type="term" value="F:hydrolase activity"/>
    <property type="evidence" value="ECO:0007669"/>
    <property type="project" value="InterPro"/>
</dbReference>
<dbReference type="Pfam" id="PF03641">
    <property type="entry name" value="Lysine_decarbox"/>
    <property type="match status" value="1"/>
</dbReference>
<dbReference type="SUPFAM" id="SSF102405">
    <property type="entry name" value="MCP/YpsA-like"/>
    <property type="match status" value="1"/>
</dbReference>
<proteinExistence type="predicted"/>
<accession>A0A381U5A4</accession>
<dbReference type="PANTHER" id="PTHR43393:SF3">
    <property type="entry name" value="LYSINE DECARBOXYLASE-LIKE PROTEIN"/>
    <property type="match status" value="1"/>
</dbReference>
<dbReference type="InterPro" id="IPR052341">
    <property type="entry name" value="LOG_family_nucleotidases"/>
</dbReference>
<gene>
    <name evidence="1" type="ORF">METZ01_LOCUS75622</name>
</gene>